<organism evidence="1 2">
    <name type="scientific">Demequina litorisediminis</name>
    <dbReference type="NCBI Taxonomy" id="1849022"/>
    <lineage>
        <taxon>Bacteria</taxon>
        <taxon>Bacillati</taxon>
        <taxon>Actinomycetota</taxon>
        <taxon>Actinomycetes</taxon>
        <taxon>Micrococcales</taxon>
        <taxon>Demequinaceae</taxon>
        <taxon>Demequina</taxon>
    </lineage>
</organism>
<protein>
    <recommendedName>
        <fullName evidence="3">Tetratricopeptide repeat protein</fullName>
    </recommendedName>
</protein>
<dbReference type="EMBL" id="BSUN01000001">
    <property type="protein sequence ID" value="GMA35813.1"/>
    <property type="molecule type" value="Genomic_DNA"/>
</dbReference>
<evidence type="ECO:0008006" key="3">
    <source>
        <dbReference type="Google" id="ProtNLM"/>
    </source>
</evidence>
<reference evidence="2" key="1">
    <citation type="journal article" date="2019" name="Int. J. Syst. Evol. Microbiol.">
        <title>The Global Catalogue of Microorganisms (GCM) 10K type strain sequencing project: providing services to taxonomists for standard genome sequencing and annotation.</title>
        <authorList>
            <consortium name="The Broad Institute Genomics Platform"/>
            <consortium name="The Broad Institute Genome Sequencing Center for Infectious Disease"/>
            <person name="Wu L."/>
            <person name="Ma J."/>
        </authorList>
    </citation>
    <scope>NUCLEOTIDE SEQUENCE [LARGE SCALE GENOMIC DNA]</scope>
    <source>
        <strain evidence="2">NBRC 112299</strain>
    </source>
</reference>
<evidence type="ECO:0000313" key="1">
    <source>
        <dbReference type="EMBL" id="GMA35813.1"/>
    </source>
</evidence>
<gene>
    <name evidence="1" type="ORF">GCM10025876_20170</name>
</gene>
<proteinExistence type="predicted"/>
<dbReference type="Proteomes" id="UP001157125">
    <property type="component" value="Unassembled WGS sequence"/>
</dbReference>
<evidence type="ECO:0000313" key="2">
    <source>
        <dbReference type="Proteomes" id="UP001157125"/>
    </source>
</evidence>
<sequence length="55" mass="5964">MLLGMLLYGAGRHRQAATLWEEAVALGMEDPLVLRNAGFAAYCVTHDDEPCMAAL</sequence>
<keyword evidence="2" id="KW-1185">Reference proteome</keyword>
<name>A0ABQ6ID81_9MICO</name>
<accession>A0ABQ6ID81</accession>
<comment type="caution">
    <text evidence="1">The sequence shown here is derived from an EMBL/GenBank/DDBJ whole genome shotgun (WGS) entry which is preliminary data.</text>
</comment>